<dbReference type="Gene3D" id="2.60.40.1120">
    <property type="entry name" value="Carboxypeptidase-like, regulatory domain"/>
    <property type="match status" value="1"/>
</dbReference>
<keyword evidence="3" id="KW-0998">Cell outer membrane</keyword>
<gene>
    <name evidence="7" type="ORF">SBA5_450084</name>
</gene>
<dbReference type="AlphaFoldDB" id="A0A2N9LMH0"/>
<keyword evidence="2 5" id="KW-0472">Membrane</keyword>
<evidence type="ECO:0000313" key="8">
    <source>
        <dbReference type="Proteomes" id="UP000239735"/>
    </source>
</evidence>
<name>A0A2N9LMH0_9BACT</name>
<evidence type="ECO:0000259" key="6">
    <source>
        <dbReference type="Pfam" id="PF25183"/>
    </source>
</evidence>
<protein>
    <submittedName>
        <fullName evidence="7">Cna B-type protein</fullName>
    </submittedName>
</protein>
<feature type="domain" description="TonB-dependent transporter Oar-like beta-barrel" evidence="6">
    <location>
        <begin position="363"/>
        <end position="605"/>
    </location>
</feature>
<feature type="compositionally biased region" description="Gly residues" evidence="4">
    <location>
        <begin position="950"/>
        <end position="978"/>
    </location>
</feature>
<dbReference type="Gene3D" id="2.40.170.20">
    <property type="entry name" value="TonB-dependent receptor, beta-barrel domain"/>
    <property type="match status" value="1"/>
</dbReference>
<dbReference type="SUPFAM" id="SSF49464">
    <property type="entry name" value="Carboxypeptidase regulatory domain-like"/>
    <property type="match status" value="1"/>
</dbReference>
<evidence type="ECO:0000256" key="4">
    <source>
        <dbReference type="SAM" id="MobiDB-lite"/>
    </source>
</evidence>
<feature type="domain" description="TonB-dependent transporter Oar-like beta-barrel" evidence="6">
    <location>
        <begin position="606"/>
        <end position="940"/>
    </location>
</feature>
<feature type="transmembrane region" description="Helical" evidence="5">
    <location>
        <begin position="12"/>
        <end position="32"/>
    </location>
</feature>
<dbReference type="Pfam" id="PF25183">
    <property type="entry name" value="OMP_b-brl_4"/>
    <property type="match status" value="2"/>
</dbReference>
<reference evidence="8" key="1">
    <citation type="submission" date="2018-02" db="EMBL/GenBank/DDBJ databases">
        <authorList>
            <person name="Hausmann B."/>
        </authorList>
    </citation>
    <scope>NUCLEOTIDE SEQUENCE [LARGE SCALE GENOMIC DNA]</scope>
    <source>
        <strain evidence="8">Peat soil MAG SbA5</strain>
    </source>
</reference>
<sequence length="1068" mass="112409">MFIFRKENQEEIVYRKLSCWIIFLFSVAMVLANVAVQAQAPQAAGTAASSTQPAAVVQAPSATAAVAAQTAPAVTGTLHGHIADPTGALIPGTIVTVATADGKSAGNATADAAGAYQVHGLAAGSYVIQATFAGFAPFVSSPIQLSAGQSKNVDIKMAIEQAEQQVVVTDEGAPTVSTEADANASALVLKGSDLDALSDDPDELSNELSALAGPSAGPNGGQIYIDGFSGGQLPPKSAIREIRINQNPFSAEFDKLGYGRIEILTKPGTDTLHGRAFMMGNDDAFNTKNPFTGVIPSYYKIQYNGSVSGSMSKWASYFFSVEGRNYQDADIYDITNPVLLNSLTNSYYVSGTPLTGSLFTPQTHLEVSPRIDLQLGQKNTLTLRYQFFRQNESGILRGATSLPSLATSSYTNENAFQLMDSQIINERMVNETRLQYRRGVTTTNPVSTAPSFGVPQLFSDGGSSGQNSKDHSDHLELQNITTMTKGTQAIKLGLWARDNRDAESTDAGFNGSFTFPSADAYAFVLNESNKKVALGSAQFNSDCTAAQATDSNLKEGCLPNKLSYTTGPLGSLANVFDAALFVQDDWKFRPYLTLSGGLRWETQNHTADHSDFGPRVAFAYALDGHKKGTVSKTVLRGGFGLFFDRFGTGNLMDLEQFSGNGKSQTQTVISNPTCFTSTAEPASWFSANCGVGTAKTNSIYTLSSAYRAATSEQIGASLERQVTKTSTISLTFLHTLGVHQLVTRDANAFLPGTYQYGSTTLTGTRPDPNLGLVDQYFSEAVFKQNQFIVNFNARLRPNLSLMGYYSLNFANADTGTASNSYNLTQDYGRASFVSRNMVFLMGNYTAKWGISFNPFVVAQSGRPFNLVTPYDLTGDDMINLDRPAFAATSDCTAGQTRYIQNSYGCFDTTPGTGESIIPINFGSGPAAVAVNLRVSRSFGVGPKVESPGGPQRGGGGFGGPGGGGPGGGGGGGGRGGGGFGGGGFGGGGMRGGGPMGGNAGTGRKYSLNFSAQALNLFNDINYGTPVGNVASQNFGRSISLQGGGGPGGSIFGSPSAARRIFIQAAFQF</sequence>
<feature type="region of interest" description="Disordered" evidence="4">
    <location>
        <begin position="446"/>
        <end position="472"/>
    </location>
</feature>
<comment type="subcellular location">
    <subcellularLocation>
        <location evidence="1">Cell outer membrane</location>
    </subcellularLocation>
</comment>
<dbReference type="Proteomes" id="UP000239735">
    <property type="component" value="Unassembled WGS sequence"/>
</dbReference>
<keyword evidence="5" id="KW-0812">Transmembrane</keyword>
<accession>A0A2N9LMH0</accession>
<dbReference type="SUPFAM" id="SSF56935">
    <property type="entry name" value="Porins"/>
    <property type="match status" value="1"/>
</dbReference>
<dbReference type="Pfam" id="PF13620">
    <property type="entry name" value="CarboxypepD_reg"/>
    <property type="match status" value="1"/>
</dbReference>
<dbReference type="GO" id="GO:0009279">
    <property type="term" value="C:cell outer membrane"/>
    <property type="evidence" value="ECO:0007669"/>
    <property type="project" value="UniProtKB-SubCell"/>
</dbReference>
<proteinExistence type="predicted"/>
<feature type="region of interest" description="Disordered" evidence="4">
    <location>
        <begin position="941"/>
        <end position="978"/>
    </location>
</feature>
<keyword evidence="5" id="KW-1133">Transmembrane helix</keyword>
<organism evidence="7 8">
    <name type="scientific">Candidatus Sulfuritelmatomonas gaucii</name>
    <dbReference type="NCBI Taxonomy" id="2043161"/>
    <lineage>
        <taxon>Bacteria</taxon>
        <taxon>Pseudomonadati</taxon>
        <taxon>Acidobacteriota</taxon>
        <taxon>Terriglobia</taxon>
        <taxon>Terriglobales</taxon>
        <taxon>Acidobacteriaceae</taxon>
        <taxon>Candidatus Sulfuritelmatomonas</taxon>
    </lineage>
</organism>
<evidence type="ECO:0000256" key="2">
    <source>
        <dbReference type="ARBA" id="ARBA00023136"/>
    </source>
</evidence>
<evidence type="ECO:0000256" key="3">
    <source>
        <dbReference type="ARBA" id="ARBA00023237"/>
    </source>
</evidence>
<evidence type="ECO:0000256" key="1">
    <source>
        <dbReference type="ARBA" id="ARBA00004442"/>
    </source>
</evidence>
<dbReference type="InterPro" id="IPR008969">
    <property type="entry name" value="CarboxyPept-like_regulatory"/>
</dbReference>
<evidence type="ECO:0000256" key="5">
    <source>
        <dbReference type="SAM" id="Phobius"/>
    </source>
</evidence>
<dbReference type="InterPro" id="IPR057601">
    <property type="entry name" value="Oar-like_b-barrel"/>
</dbReference>
<dbReference type="EMBL" id="OKRB01000103">
    <property type="protein sequence ID" value="SPE24460.1"/>
    <property type="molecule type" value="Genomic_DNA"/>
</dbReference>
<dbReference type="OrthoDB" id="98676at2"/>
<evidence type="ECO:0000313" key="7">
    <source>
        <dbReference type="EMBL" id="SPE24460.1"/>
    </source>
</evidence>
<dbReference type="InterPro" id="IPR036942">
    <property type="entry name" value="Beta-barrel_TonB_sf"/>
</dbReference>